<name>A0A7I8VR48_9ANNE</name>
<keyword evidence="2" id="KW-1185">Reference proteome</keyword>
<dbReference type="EMBL" id="CAJFCJ010000009">
    <property type="protein sequence ID" value="CAD5118797.1"/>
    <property type="molecule type" value="Genomic_DNA"/>
</dbReference>
<gene>
    <name evidence="1" type="ORF">DGYR_LOCUS7119</name>
</gene>
<comment type="caution">
    <text evidence="1">The sequence shown here is derived from an EMBL/GenBank/DDBJ whole genome shotgun (WGS) entry which is preliminary data.</text>
</comment>
<dbReference type="AlphaFoldDB" id="A0A7I8VR48"/>
<organism evidence="1 2">
    <name type="scientific">Dimorphilus gyrociliatus</name>
    <dbReference type="NCBI Taxonomy" id="2664684"/>
    <lineage>
        <taxon>Eukaryota</taxon>
        <taxon>Metazoa</taxon>
        <taxon>Spiralia</taxon>
        <taxon>Lophotrochozoa</taxon>
        <taxon>Annelida</taxon>
        <taxon>Polychaeta</taxon>
        <taxon>Polychaeta incertae sedis</taxon>
        <taxon>Dinophilidae</taxon>
        <taxon>Dimorphilus</taxon>
    </lineage>
</organism>
<evidence type="ECO:0000313" key="2">
    <source>
        <dbReference type="Proteomes" id="UP000549394"/>
    </source>
</evidence>
<proteinExistence type="predicted"/>
<dbReference type="Proteomes" id="UP000549394">
    <property type="component" value="Unassembled WGS sequence"/>
</dbReference>
<reference evidence="1 2" key="1">
    <citation type="submission" date="2020-08" db="EMBL/GenBank/DDBJ databases">
        <authorList>
            <person name="Hejnol A."/>
        </authorList>
    </citation>
    <scope>NUCLEOTIDE SEQUENCE [LARGE SCALE GENOMIC DNA]</scope>
</reference>
<accession>A0A7I8VR48</accession>
<evidence type="ECO:0000313" key="1">
    <source>
        <dbReference type="EMBL" id="CAD5118797.1"/>
    </source>
</evidence>
<protein>
    <submittedName>
        <fullName evidence="1">DgyrCDS7477</fullName>
    </submittedName>
</protein>
<sequence>MKTPLFDCRVTDQQSLSPDTFDIENLKICEDRCVFDTANEHENSCETHKKSRENRLTFIHEDDLDSLDSSFDNSLSAKDSVWESSDENQVKKLDSDKIYYLKNLLKPEDLNMFKINTKKVKMIDKYFESIKEYFTDIDSEENAMSSKISGDTSEESASENWSLNMEIKSNLTAPSEKTSEESAYISQDSINPQSRKRKLTLDDIRTEKLENFISGKHIDILSKYFKSVEHFMNINEPNEKRLCAQNGLLENYN</sequence>